<dbReference type="NCBIfam" id="NF001810">
    <property type="entry name" value="PRK00529.1"/>
    <property type="match status" value="1"/>
</dbReference>
<keyword evidence="4 7" id="KW-0963">Cytoplasm</keyword>
<evidence type="ECO:0000256" key="2">
    <source>
        <dbReference type="ARBA" id="ARBA00004815"/>
    </source>
</evidence>
<name>A0A2M7K6X9_9BACT</name>
<dbReference type="NCBIfam" id="TIGR00038">
    <property type="entry name" value="efp"/>
    <property type="match status" value="1"/>
</dbReference>
<reference evidence="12" key="1">
    <citation type="submission" date="2017-09" db="EMBL/GenBank/DDBJ databases">
        <title>Depth-based differentiation of microbial function through sediment-hosted aquifers and enrichment of novel symbionts in the deep terrestrial subsurface.</title>
        <authorList>
            <person name="Probst A.J."/>
            <person name="Ladd B."/>
            <person name="Jarett J.K."/>
            <person name="Geller-Mcgrath D.E."/>
            <person name="Sieber C.M.K."/>
            <person name="Emerson J.B."/>
            <person name="Anantharaman K."/>
            <person name="Thomas B.C."/>
            <person name="Malmstrom R."/>
            <person name="Stieglmeier M."/>
            <person name="Klingl A."/>
            <person name="Woyke T."/>
            <person name="Ryan C.M."/>
            <person name="Banfield J.F."/>
        </authorList>
    </citation>
    <scope>NUCLEOTIDE SEQUENCE</scope>
    <source>
        <strain evidence="12">CG_4_8_14_3_um_filter_34_18</strain>
    </source>
</reference>
<dbReference type="EMBL" id="PFKO01000069">
    <property type="protein sequence ID" value="PIY33515.1"/>
    <property type="molecule type" value="Genomic_DNA"/>
</dbReference>
<dbReference type="AlphaFoldDB" id="A0A2M7K6X9"/>
<feature type="domain" description="Translation elongation factor P/YeiP central" evidence="11">
    <location>
        <begin position="67"/>
        <end position="121"/>
    </location>
</feature>
<evidence type="ECO:0000256" key="8">
    <source>
        <dbReference type="NCBIfam" id="TIGR00038"/>
    </source>
</evidence>
<dbReference type="EMBL" id="PFTV01000073">
    <property type="protein sequence ID" value="PJB57255.1"/>
    <property type="molecule type" value="Genomic_DNA"/>
</dbReference>
<comment type="caution">
    <text evidence="12">The sequence shown here is derived from an EMBL/GenBank/DDBJ whole genome shotgun (WGS) entry which is preliminary data.</text>
</comment>
<gene>
    <name evidence="7 12" type="primary">efp</name>
    <name evidence="14" type="ORF">CO097_02820</name>
    <name evidence="13" type="ORF">COZ07_01865</name>
    <name evidence="12" type="ORF">COZ58_05940</name>
</gene>
<dbReference type="RefSeq" id="WP_406606907.1">
    <property type="nucleotide sequence ID" value="NZ_PFKO01000069.1"/>
</dbReference>
<accession>A0A2M7K6X9</accession>
<keyword evidence="5 7" id="KW-0251">Elongation factor</keyword>
<evidence type="ECO:0000256" key="9">
    <source>
        <dbReference type="RuleBase" id="RU004389"/>
    </source>
</evidence>
<evidence type="ECO:0000313" key="14">
    <source>
        <dbReference type="EMBL" id="PJB57255.1"/>
    </source>
</evidence>
<dbReference type="UniPathway" id="UPA00345"/>
<evidence type="ECO:0000256" key="5">
    <source>
        <dbReference type="ARBA" id="ARBA00022768"/>
    </source>
</evidence>
<evidence type="ECO:0000256" key="6">
    <source>
        <dbReference type="ARBA" id="ARBA00022917"/>
    </source>
</evidence>
<evidence type="ECO:0000259" key="11">
    <source>
        <dbReference type="SMART" id="SM01185"/>
    </source>
</evidence>
<dbReference type="SMART" id="SM00841">
    <property type="entry name" value="Elong-fact-P_C"/>
    <property type="match status" value="1"/>
</dbReference>
<dbReference type="GO" id="GO:0003746">
    <property type="term" value="F:translation elongation factor activity"/>
    <property type="evidence" value="ECO:0007669"/>
    <property type="project" value="UniProtKB-UniRule"/>
</dbReference>
<dbReference type="PIRSF" id="PIRSF005901">
    <property type="entry name" value="EF-P"/>
    <property type="match status" value="1"/>
</dbReference>
<evidence type="ECO:0000256" key="3">
    <source>
        <dbReference type="ARBA" id="ARBA00009479"/>
    </source>
</evidence>
<comment type="function">
    <text evidence="7">Involved in peptide bond synthesis. Stimulates efficient translation and peptide-bond synthesis on native or reconstituted 70S ribosomes in vitro. Probably functions indirectly by altering the affinity of the ribosome for aminoacyl-tRNA, thus increasing their reactivity as acceptors for peptidyl transferase.</text>
</comment>
<dbReference type="Pfam" id="PF01132">
    <property type="entry name" value="EFP"/>
    <property type="match status" value="1"/>
</dbReference>
<dbReference type="PANTHER" id="PTHR30053">
    <property type="entry name" value="ELONGATION FACTOR P"/>
    <property type="match status" value="1"/>
</dbReference>
<dbReference type="Pfam" id="PF08207">
    <property type="entry name" value="EFP_N"/>
    <property type="match status" value="1"/>
</dbReference>
<dbReference type="CDD" id="cd04470">
    <property type="entry name" value="S1_EF-P_repeat_1"/>
    <property type="match status" value="1"/>
</dbReference>
<dbReference type="PANTHER" id="PTHR30053:SF12">
    <property type="entry name" value="ELONGATION FACTOR P (EF-P) FAMILY PROTEIN"/>
    <property type="match status" value="1"/>
</dbReference>
<evidence type="ECO:0000259" key="10">
    <source>
        <dbReference type="SMART" id="SM00841"/>
    </source>
</evidence>
<dbReference type="InterPro" id="IPR013185">
    <property type="entry name" value="Transl_elong_KOW-like"/>
</dbReference>
<dbReference type="InterPro" id="IPR015365">
    <property type="entry name" value="Elong-fact-P_C"/>
</dbReference>
<evidence type="ECO:0000313" key="13">
    <source>
        <dbReference type="EMBL" id="PIY33515.1"/>
    </source>
</evidence>
<dbReference type="EMBL" id="PFIP01000124">
    <property type="protein sequence ID" value="PIX33873.1"/>
    <property type="molecule type" value="Genomic_DNA"/>
</dbReference>
<dbReference type="InterPro" id="IPR013852">
    <property type="entry name" value="Transl_elong_P/YeiP_CS"/>
</dbReference>
<dbReference type="FunFam" id="2.40.50.140:FF:000004">
    <property type="entry name" value="Elongation factor P"/>
    <property type="match status" value="1"/>
</dbReference>
<dbReference type="PROSITE" id="PS01275">
    <property type="entry name" value="EFP"/>
    <property type="match status" value="1"/>
</dbReference>
<comment type="similarity">
    <text evidence="3 7 9">Belongs to the elongation factor P family.</text>
</comment>
<dbReference type="GO" id="GO:0005829">
    <property type="term" value="C:cytosol"/>
    <property type="evidence" value="ECO:0007669"/>
    <property type="project" value="UniProtKB-ARBA"/>
</dbReference>
<dbReference type="InterPro" id="IPR012340">
    <property type="entry name" value="NA-bd_OB-fold"/>
</dbReference>
<dbReference type="Gene3D" id="2.40.50.140">
    <property type="entry name" value="Nucleic acid-binding proteins"/>
    <property type="match status" value="2"/>
</dbReference>
<evidence type="ECO:0000313" key="17">
    <source>
        <dbReference type="Proteomes" id="UP000231493"/>
    </source>
</evidence>
<dbReference type="CDD" id="cd05794">
    <property type="entry name" value="S1_EF-P_repeat_2"/>
    <property type="match status" value="1"/>
</dbReference>
<evidence type="ECO:0000256" key="7">
    <source>
        <dbReference type="HAMAP-Rule" id="MF_00141"/>
    </source>
</evidence>
<protein>
    <recommendedName>
        <fullName evidence="7 8">Elongation factor P</fullName>
        <shortName evidence="7">EF-P</shortName>
    </recommendedName>
</protein>
<keyword evidence="6 7" id="KW-0648">Protein biosynthesis</keyword>
<dbReference type="SUPFAM" id="SSF50104">
    <property type="entry name" value="Translation proteins SH3-like domain"/>
    <property type="match status" value="1"/>
</dbReference>
<feature type="domain" description="Elongation factor P C-terminal" evidence="10">
    <location>
        <begin position="129"/>
        <end position="184"/>
    </location>
</feature>
<dbReference type="Proteomes" id="UP000231493">
    <property type="component" value="Unassembled WGS sequence"/>
</dbReference>
<reference evidence="15 16" key="2">
    <citation type="submission" date="2017-09" db="EMBL/GenBank/DDBJ databases">
        <title>Depth-based differentiation of microbial function through sediment-hosted aquifers and enrichment of novel symbionts in the deep terrestrial subsurface.</title>
        <authorList>
            <person name="Probst A.J."/>
            <person name="Ladd B."/>
            <person name="Jarett J.K."/>
            <person name="Geller-Mcgrath D.E."/>
            <person name="Sieber C.M."/>
            <person name="Emerson J.B."/>
            <person name="Anantharaman K."/>
            <person name="Thomas B.C."/>
            <person name="Malmstrom R."/>
            <person name="Stieglmeier M."/>
            <person name="Klingl A."/>
            <person name="Woyke T."/>
            <person name="Ryan C.M."/>
            <person name="Banfield J.F."/>
        </authorList>
    </citation>
    <scope>NUCLEOTIDE SEQUENCE [LARGE SCALE GENOMIC DNA]</scope>
    <source>
        <strain evidence="13">CG_4_10_14_3_um_filter_34_13</strain>
        <strain evidence="14">CG_4_9_14_3_um_filter_33_16</strain>
    </source>
</reference>
<evidence type="ECO:0000313" key="16">
    <source>
        <dbReference type="Proteomes" id="UP000230646"/>
    </source>
</evidence>
<dbReference type="InterPro" id="IPR011768">
    <property type="entry name" value="Transl_elongation_fac_P"/>
</dbReference>
<dbReference type="InterPro" id="IPR001059">
    <property type="entry name" value="Transl_elong_P/YeiP_cen"/>
</dbReference>
<dbReference type="FunFam" id="2.30.30.30:FF:000003">
    <property type="entry name" value="Elongation factor P"/>
    <property type="match status" value="1"/>
</dbReference>
<evidence type="ECO:0000256" key="4">
    <source>
        <dbReference type="ARBA" id="ARBA00022490"/>
    </source>
</evidence>
<comment type="pathway">
    <text evidence="2 7">Protein biosynthesis; polypeptide chain elongation.</text>
</comment>
<dbReference type="InterPro" id="IPR020599">
    <property type="entry name" value="Transl_elong_fac_P/YeiP"/>
</dbReference>
<dbReference type="HAMAP" id="MF_00141">
    <property type="entry name" value="EF_P"/>
    <property type="match status" value="1"/>
</dbReference>
<sequence>MISISDIKKGMIIEYKNEIYTIVNYQHVKVAMRGALIRTNLKNIKTGMVIEKTFKPVDKMEQVIIDKKTMQYLYKDGDNYYFMNKENYEQTSLSKEQLSGLTDFLKEGNDVDIMFYKEKMIGAELPNFINLKVTKTMPGVKGNTVSGALKPATLETGAIIQVPLFVKEGDVVKIDTRENKYLERE</sequence>
<evidence type="ECO:0000313" key="12">
    <source>
        <dbReference type="EMBL" id="PIX33873.1"/>
    </source>
</evidence>
<dbReference type="SMART" id="SM01185">
    <property type="entry name" value="EFP"/>
    <property type="match status" value="1"/>
</dbReference>
<dbReference type="Pfam" id="PF09285">
    <property type="entry name" value="Elong-fact-P_C"/>
    <property type="match status" value="1"/>
</dbReference>
<organism evidence="12 17">
    <name type="scientific">Candidatus Infernicultor aquiphilus</name>
    <dbReference type="NCBI Taxonomy" id="1805029"/>
    <lineage>
        <taxon>Bacteria</taxon>
        <taxon>Pseudomonadati</taxon>
        <taxon>Atribacterota</taxon>
        <taxon>Candidatus Phoenicimicrobiia</taxon>
        <taxon>Candidatus Pheonicimicrobiales</taxon>
        <taxon>Candidatus Phoenicimicrobiaceae</taxon>
        <taxon>Candidatus Infernicultor</taxon>
    </lineage>
</organism>
<proteinExistence type="inferred from homology"/>
<comment type="subcellular location">
    <subcellularLocation>
        <location evidence="1 7">Cytoplasm</location>
    </subcellularLocation>
</comment>
<dbReference type="GO" id="GO:0043043">
    <property type="term" value="P:peptide biosynthetic process"/>
    <property type="evidence" value="ECO:0007669"/>
    <property type="project" value="InterPro"/>
</dbReference>
<dbReference type="SUPFAM" id="SSF50249">
    <property type="entry name" value="Nucleic acid-binding proteins"/>
    <property type="match status" value="2"/>
</dbReference>
<evidence type="ECO:0000313" key="15">
    <source>
        <dbReference type="Proteomes" id="UP000228560"/>
    </source>
</evidence>
<dbReference type="InterPro" id="IPR008991">
    <property type="entry name" value="Translation_prot_SH3-like_sf"/>
</dbReference>
<dbReference type="FunFam" id="2.40.50.140:FF:000009">
    <property type="entry name" value="Elongation factor P"/>
    <property type="match status" value="1"/>
</dbReference>
<accession>A0A2M8CDW2</accession>
<dbReference type="Proteomes" id="UP000230646">
    <property type="component" value="Unassembled WGS sequence"/>
</dbReference>
<evidence type="ECO:0000256" key="1">
    <source>
        <dbReference type="ARBA" id="ARBA00004496"/>
    </source>
</evidence>
<dbReference type="Gene3D" id="2.30.30.30">
    <property type="match status" value="1"/>
</dbReference>
<accession>A0A2M7PSH2</accession>
<dbReference type="InterPro" id="IPR014722">
    <property type="entry name" value="Rib_uL2_dom2"/>
</dbReference>
<dbReference type="Proteomes" id="UP000228560">
    <property type="component" value="Unassembled WGS sequence"/>
</dbReference>